<dbReference type="InterPro" id="IPR000182">
    <property type="entry name" value="GNAT_dom"/>
</dbReference>
<proteinExistence type="predicted"/>
<dbReference type="PANTHER" id="PTHR43792">
    <property type="entry name" value="GNAT FAMILY, PUTATIVE (AFU_ORTHOLOGUE AFUA_3G00765)-RELATED-RELATED"/>
    <property type="match status" value="1"/>
</dbReference>
<dbReference type="SUPFAM" id="SSF55729">
    <property type="entry name" value="Acyl-CoA N-acyltransferases (Nat)"/>
    <property type="match status" value="1"/>
</dbReference>
<evidence type="ECO:0000313" key="2">
    <source>
        <dbReference type="EMBL" id="VAW07114.1"/>
    </source>
</evidence>
<dbReference type="Gene3D" id="3.40.630.30">
    <property type="match status" value="1"/>
</dbReference>
<dbReference type="GO" id="GO:0016747">
    <property type="term" value="F:acyltransferase activity, transferring groups other than amino-acyl groups"/>
    <property type="evidence" value="ECO:0007669"/>
    <property type="project" value="InterPro"/>
</dbReference>
<dbReference type="AlphaFoldDB" id="A0A3B0TE69"/>
<protein>
    <recommendedName>
        <fullName evidence="1">N-acetyltransferase domain-containing protein</fullName>
    </recommendedName>
</protein>
<dbReference type="PROSITE" id="PS51186">
    <property type="entry name" value="GNAT"/>
    <property type="match status" value="1"/>
</dbReference>
<sequence>MQGALVRVATSSVTEEQEMNFNSNNNQIAQGRLRLRPMEVRDAPRVLSYRRHTDVALYQGWTPETVKEVEDYAVKMKNFGDDIYGHWIQIVIECLTISPVEIIGDMAFCIDPETKAQAELGIALDPAFHKNGYGLEATRILMGHLFDHYKLHRIHVAIDPGNRASQKLCQALGFRQEGHMKESSFFKGEWVDDIVMAVLKKEWAK</sequence>
<feature type="domain" description="N-acetyltransferase" evidence="1">
    <location>
        <begin position="33"/>
        <end position="201"/>
    </location>
</feature>
<evidence type="ECO:0000259" key="1">
    <source>
        <dbReference type="PROSITE" id="PS51186"/>
    </source>
</evidence>
<dbReference type="PANTHER" id="PTHR43792:SF1">
    <property type="entry name" value="N-ACETYLTRANSFERASE DOMAIN-CONTAINING PROTEIN"/>
    <property type="match status" value="1"/>
</dbReference>
<reference evidence="2" key="1">
    <citation type="submission" date="2018-06" db="EMBL/GenBank/DDBJ databases">
        <authorList>
            <person name="Zhirakovskaya E."/>
        </authorList>
    </citation>
    <scope>NUCLEOTIDE SEQUENCE</scope>
</reference>
<dbReference type="Pfam" id="PF13302">
    <property type="entry name" value="Acetyltransf_3"/>
    <property type="match status" value="1"/>
</dbReference>
<accession>A0A3B0TE69</accession>
<name>A0A3B0TE69_9ZZZZ</name>
<organism evidence="2">
    <name type="scientific">hydrothermal vent metagenome</name>
    <dbReference type="NCBI Taxonomy" id="652676"/>
    <lineage>
        <taxon>unclassified sequences</taxon>
        <taxon>metagenomes</taxon>
        <taxon>ecological metagenomes</taxon>
    </lineage>
</organism>
<dbReference type="EMBL" id="UOEJ01000259">
    <property type="protein sequence ID" value="VAW07114.1"/>
    <property type="molecule type" value="Genomic_DNA"/>
</dbReference>
<dbReference type="InterPro" id="IPR051531">
    <property type="entry name" value="N-acetyltransferase"/>
</dbReference>
<dbReference type="InterPro" id="IPR016181">
    <property type="entry name" value="Acyl_CoA_acyltransferase"/>
</dbReference>
<gene>
    <name evidence="2" type="ORF">MNBD_ALPHA01-1510</name>
</gene>